<sequence length="220" mass="23632">MKRTIAVISATRVSLAPVEETAAALFPDVELFHLMDEGMSYLAKKEGGISGANLRRMASLVGKAEELGVDGILLSCTIFSPHIDLISAMADVPVVAADVAMFETAARAYHRLGVVVTFGPTVKSVSAVLDRCRNNGMSFEAEIRVAEGAFDACARGDDEEHNRLVAACARSMAPHSDVIVLSQMSQMRAVPLLKDLSVPVLTSPPVSMEFLMKKIEERAK</sequence>
<dbReference type="OrthoDB" id="978447at2"/>
<dbReference type="GO" id="GO:0047661">
    <property type="term" value="F:amino-acid racemase activity"/>
    <property type="evidence" value="ECO:0007669"/>
    <property type="project" value="InterPro"/>
</dbReference>
<dbReference type="AlphaFoldDB" id="A0A1W1YEI9"/>
<comment type="similarity">
    <text evidence="1">Belongs to the HyuE racemase family.</text>
</comment>
<evidence type="ECO:0000256" key="1">
    <source>
        <dbReference type="ARBA" id="ARBA00038414"/>
    </source>
</evidence>
<evidence type="ECO:0008006" key="4">
    <source>
        <dbReference type="Google" id="ProtNLM"/>
    </source>
</evidence>
<dbReference type="EMBL" id="FWXW01000001">
    <property type="protein sequence ID" value="SMC34188.1"/>
    <property type="molecule type" value="Genomic_DNA"/>
</dbReference>
<dbReference type="Pfam" id="PF01177">
    <property type="entry name" value="Asp_Glu_race"/>
    <property type="match status" value="1"/>
</dbReference>
<organism evidence="2 3">
    <name type="scientific">Papillibacter cinnamivorans DSM 12816</name>
    <dbReference type="NCBI Taxonomy" id="1122930"/>
    <lineage>
        <taxon>Bacteria</taxon>
        <taxon>Bacillati</taxon>
        <taxon>Bacillota</taxon>
        <taxon>Clostridia</taxon>
        <taxon>Eubacteriales</taxon>
        <taxon>Oscillospiraceae</taxon>
        <taxon>Papillibacter</taxon>
    </lineage>
</organism>
<evidence type="ECO:0000313" key="2">
    <source>
        <dbReference type="EMBL" id="SMC34188.1"/>
    </source>
</evidence>
<dbReference type="Gene3D" id="3.40.50.12500">
    <property type="match status" value="1"/>
</dbReference>
<evidence type="ECO:0000313" key="3">
    <source>
        <dbReference type="Proteomes" id="UP000192790"/>
    </source>
</evidence>
<dbReference type="RefSeq" id="WP_084233007.1">
    <property type="nucleotide sequence ID" value="NZ_FWXW01000001.1"/>
</dbReference>
<dbReference type="InterPro" id="IPR053714">
    <property type="entry name" value="Iso_Racemase_Enz_sf"/>
</dbReference>
<proteinExistence type="inferred from homology"/>
<accession>A0A1W1YEI9</accession>
<name>A0A1W1YEI9_9FIRM</name>
<dbReference type="InterPro" id="IPR015942">
    <property type="entry name" value="Asp/Glu/hydantoin_racemase"/>
</dbReference>
<dbReference type="STRING" id="1122930.SAMN02745168_0355"/>
<dbReference type="Proteomes" id="UP000192790">
    <property type="component" value="Unassembled WGS sequence"/>
</dbReference>
<reference evidence="2 3" key="1">
    <citation type="submission" date="2017-04" db="EMBL/GenBank/DDBJ databases">
        <authorList>
            <person name="Afonso C.L."/>
            <person name="Miller P.J."/>
            <person name="Scott M.A."/>
            <person name="Spackman E."/>
            <person name="Goraichik I."/>
            <person name="Dimitrov K.M."/>
            <person name="Suarez D.L."/>
            <person name="Swayne D.E."/>
        </authorList>
    </citation>
    <scope>NUCLEOTIDE SEQUENCE [LARGE SCALE GENOMIC DNA]</scope>
    <source>
        <strain evidence="2 3">DSM 12816</strain>
    </source>
</reference>
<gene>
    <name evidence="2" type="ORF">SAMN02745168_0355</name>
</gene>
<keyword evidence="3" id="KW-1185">Reference proteome</keyword>
<protein>
    <recommendedName>
        <fullName evidence="4">Arylsulfatase</fullName>
    </recommendedName>
</protein>